<dbReference type="EMBL" id="JAUKUA010000004">
    <property type="protein sequence ID" value="KAK0715511.1"/>
    <property type="molecule type" value="Genomic_DNA"/>
</dbReference>
<sequence length="68" mass="7415">MNTNNNGKTAYLASSDDWESWNLQFQAQVTAGDIWSQIQGMAPFLDKPTAPIPAQHKHKAPSQSTATA</sequence>
<dbReference type="AlphaFoldDB" id="A0AA40AGN6"/>
<organism evidence="2 3">
    <name type="scientific">Lasiosphaeris hirsuta</name>
    <dbReference type="NCBI Taxonomy" id="260670"/>
    <lineage>
        <taxon>Eukaryota</taxon>
        <taxon>Fungi</taxon>
        <taxon>Dikarya</taxon>
        <taxon>Ascomycota</taxon>
        <taxon>Pezizomycotina</taxon>
        <taxon>Sordariomycetes</taxon>
        <taxon>Sordariomycetidae</taxon>
        <taxon>Sordariales</taxon>
        <taxon>Lasiosphaeriaceae</taxon>
        <taxon>Lasiosphaeris</taxon>
    </lineage>
</organism>
<gene>
    <name evidence="2" type="ORF">B0H67DRAFT_580887</name>
</gene>
<feature type="region of interest" description="Disordered" evidence="1">
    <location>
        <begin position="46"/>
        <end position="68"/>
    </location>
</feature>
<evidence type="ECO:0000313" key="3">
    <source>
        <dbReference type="Proteomes" id="UP001172102"/>
    </source>
</evidence>
<evidence type="ECO:0000256" key="1">
    <source>
        <dbReference type="SAM" id="MobiDB-lite"/>
    </source>
</evidence>
<comment type="caution">
    <text evidence="2">The sequence shown here is derived from an EMBL/GenBank/DDBJ whole genome shotgun (WGS) entry which is preliminary data.</text>
</comment>
<proteinExistence type="predicted"/>
<protein>
    <submittedName>
        <fullName evidence="2">Uncharacterized protein</fullName>
    </submittedName>
</protein>
<accession>A0AA40AGN6</accession>
<name>A0AA40AGN6_9PEZI</name>
<evidence type="ECO:0000313" key="2">
    <source>
        <dbReference type="EMBL" id="KAK0715511.1"/>
    </source>
</evidence>
<reference evidence="2" key="1">
    <citation type="submission" date="2023-06" db="EMBL/GenBank/DDBJ databases">
        <title>Genome-scale phylogeny and comparative genomics of the fungal order Sordariales.</title>
        <authorList>
            <consortium name="Lawrence Berkeley National Laboratory"/>
            <person name="Hensen N."/>
            <person name="Bonometti L."/>
            <person name="Westerberg I."/>
            <person name="Brannstrom I.O."/>
            <person name="Guillou S."/>
            <person name="Cros-Aarteil S."/>
            <person name="Calhoun S."/>
            <person name="Haridas S."/>
            <person name="Kuo A."/>
            <person name="Mondo S."/>
            <person name="Pangilinan J."/>
            <person name="Riley R."/>
            <person name="Labutti K."/>
            <person name="Andreopoulos B."/>
            <person name="Lipzen A."/>
            <person name="Chen C."/>
            <person name="Yanf M."/>
            <person name="Daum C."/>
            <person name="Ng V."/>
            <person name="Clum A."/>
            <person name="Steindorff A."/>
            <person name="Ohm R."/>
            <person name="Martin F."/>
            <person name="Silar P."/>
            <person name="Natvig D."/>
            <person name="Lalanne C."/>
            <person name="Gautier V."/>
            <person name="Ament-Velasquez S.L."/>
            <person name="Kruys A."/>
            <person name="Hutchinson M.I."/>
            <person name="Powell A.J."/>
            <person name="Barry K."/>
            <person name="Miller A.N."/>
            <person name="Grigoriev I.V."/>
            <person name="Debuchy R."/>
            <person name="Gladieux P."/>
            <person name="Thoren M.H."/>
            <person name="Johannesson H."/>
        </authorList>
    </citation>
    <scope>NUCLEOTIDE SEQUENCE</scope>
    <source>
        <strain evidence="2">SMH4607-1</strain>
    </source>
</reference>
<keyword evidence="3" id="KW-1185">Reference proteome</keyword>
<dbReference type="Proteomes" id="UP001172102">
    <property type="component" value="Unassembled WGS sequence"/>
</dbReference>